<dbReference type="AlphaFoldDB" id="A0A926IM04"/>
<gene>
    <name evidence="7" type="ORF">H8689_02900</name>
</gene>
<feature type="transmembrane region" description="Helical" evidence="6">
    <location>
        <begin position="105"/>
        <end position="124"/>
    </location>
</feature>
<keyword evidence="2" id="KW-1003">Cell membrane</keyword>
<keyword evidence="5 6" id="KW-0472">Membrane</keyword>
<feature type="transmembrane region" description="Helical" evidence="6">
    <location>
        <begin position="82"/>
        <end position="99"/>
    </location>
</feature>
<feature type="transmembrane region" description="Helical" evidence="6">
    <location>
        <begin position="41"/>
        <end position="61"/>
    </location>
</feature>
<dbReference type="InterPro" id="IPR005598">
    <property type="entry name" value="ATP_synth_I"/>
</dbReference>
<evidence type="ECO:0000256" key="1">
    <source>
        <dbReference type="ARBA" id="ARBA00004651"/>
    </source>
</evidence>
<protein>
    <submittedName>
        <fullName evidence="7">ATP synthase subunit I</fullName>
    </submittedName>
</protein>
<feature type="transmembrane region" description="Helical" evidence="6">
    <location>
        <begin position="12"/>
        <end position="35"/>
    </location>
</feature>
<evidence type="ECO:0000313" key="8">
    <source>
        <dbReference type="Proteomes" id="UP000601522"/>
    </source>
</evidence>
<dbReference type="Pfam" id="PF03899">
    <property type="entry name" value="ATP-synt_I"/>
    <property type="match status" value="1"/>
</dbReference>
<keyword evidence="4 6" id="KW-1133">Transmembrane helix</keyword>
<dbReference type="Proteomes" id="UP000601522">
    <property type="component" value="Unassembled WGS sequence"/>
</dbReference>
<comment type="subcellular location">
    <subcellularLocation>
        <location evidence="1">Cell membrane</location>
        <topology evidence="1">Multi-pass membrane protein</topology>
    </subcellularLocation>
</comment>
<organism evidence="7 8">
    <name type="scientific">Wansuia hejianensis</name>
    <dbReference type="NCBI Taxonomy" id="2763667"/>
    <lineage>
        <taxon>Bacteria</taxon>
        <taxon>Bacillati</taxon>
        <taxon>Bacillota</taxon>
        <taxon>Clostridia</taxon>
        <taxon>Lachnospirales</taxon>
        <taxon>Lachnospiraceae</taxon>
        <taxon>Wansuia</taxon>
    </lineage>
</organism>
<keyword evidence="3 6" id="KW-0812">Transmembrane</keyword>
<proteinExistence type="predicted"/>
<evidence type="ECO:0000256" key="2">
    <source>
        <dbReference type="ARBA" id="ARBA00022475"/>
    </source>
</evidence>
<evidence type="ECO:0000313" key="7">
    <source>
        <dbReference type="EMBL" id="MBC8590086.1"/>
    </source>
</evidence>
<evidence type="ECO:0000256" key="6">
    <source>
        <dbReference type="SAM" id="Phobius"/>
    </source>
</evidence>
<comment type="caution">
    <text evidence="7">The sequence shown here is derived from an EMBL/GenBank/DDBJ whole genome shotgun (WGS) entry which is preliminary data.</text>
</comment>
<reference evidence="7 8" key="1">
    <citation type="submission" date="2020-08" db="EMBL/GenBank/DDBJ databases">
        <title>Genome public.</title>
        <authorList>
            <person name="Liu C."/>
            <person name="Sun Q."/>
        </authorList>
    </citation>
    <scope>NUCLEOTIDE SEQUENCE [LARGE SCALE GENOMIC DNA]</scope>
    <source>
        <strain evidence="7 8">NSJ-26</strain>
    </source>
</reference>
<keyword evidence="8" id="KW-1185">Reference proteome</keyword>
<accession>A0A926IM04</accession>
<evidence type="ECO:0000256" key="4">
    <source>
        <dbReference type="ARBA" id="ARBA00022989"/>
    </source>
</evidence>
<name>A0A926IM04_9FIRM</name>
<sequence>MVKGSEKLNDDLILKIIKRIGILSIFIMGFSLILFKESKPIILGYIFGVLITILCFKLLDISIQKAVKLPPRRASAYATGQYFIRYIIYGLVLAVAAKADYLNLGATALGLLSIKIVIVLSSIFKKSL</sequence>
<evidence type="ECO:0000256" key="5">
    <source>
        <dbReference type="ARBA" id="ARBA00023136"/>
    </source>
</evidence>
<evidence type="ECO:0000256" key="3">
    <source>
        <dbReference type="ARBA" id="ARBA00022692"/>
    </source>
</evidence>
<dbReference type="RefSeq" id="WP_249322915.1">
    <property type="nucleotide sequence ID" value="NZ_JACRTK010000001.1"/>
</dbReference>
<dbReference type="EMBL" id="JACRTK010000001">
    <property type="protein sequence ID" value="MBC8590086.1"/>
    <property type="molecule type" value="Genomic_DNA"/>
</dbReference>
<dbReference type="GO" id="GO:0005886">
    <property type="term" value="C:plasma membrane"/>
    <property type="evidence" value="ECO:0007669"/>
    <property type="project" value="UniProtKB-SubCell"/>
</dbReference>